<dbReference type="EMBL" id="BTRK01000003">
    <property type="protein sequence ID" value="GMR40587.1"/>
    <property type="molecule type" value="Genomic_DNA"/>
</dbReference>
<feature type="compositionally biased region" description="Basic and acidic residues" evidence="1">
    <location>
        <begin position="37"/>
        <end position="48"/>
    </location>
</feature>
<feature type="compositionally biased region" description="Basic residues" evidence="1">
    <location>
        <begin position="23"/>
        <end position="36"/>
    </location>
</feature>
<feature type="non-terminal residue" evidence="2">
    <location>
        <position position="105"/>
    </location>
</feature>
<evidence type="ECO:0000313" key="2">
    <source>
        <dbReference type="EMBL" id="GMR40587.1"/>
    </source>
</evidence>
<comment type="caution">
    <text evidence="2">The sequence shown here is derived from an EMBL/GenBank/DDBJ whole genome shotgun (WGS) entry which is preliminary data.</text>
</comment>
<name>A0AAN4ZLS1_9BILA</name>
<dbReference type="Proteomes" id="UP001328107">
    <property type="component" value="Unassembled WGS sequence"/>
</dbReference>
<feature type="non-terminal residue" evidence="2">
    <location>
        <position position="1"/>
    </location>
</feature>
<sequence length="105" mass="12014">LEFDKTFDPKEAWAKKEAEGEKKHHGHHHKRHHRHRSRDEKERERSSEDSEEGDGGKRSKGGHKRHRRHRSKGGEPVPRLDTPLLVPGETLPGPVAVDVEMGGEK</sequence>
<keyword evidence="3" id="KW-1185">Reference proteome</keyword>
<evidence type="ECO:0000313" key="3">
    <source>
        <dbReference type="Proteomes" id="UP001328107"/>
    </source>
</evidence>
<proteinExistence type="predicted"/>
<feature type="compositionally biased region" description="Basic residues" evidence="1">
    <location>
        <begin position="58"/>
        <end position="71"/>
    </location>
</feature>
<accession>A0AAN4ZLS1</accession>
<feature type="compositionally biased region" description="Basic and acidic residues" evidence="1">
    <location>
        <begin position="1"/>
        <end position="22"/>
    </location>
</feature>
<organism evidence="2 3">
    <name type="scientific">Pristionchus mayeri</name>
    <dbReference type="NCBI Taxonomy" id="1317129"/>
    <lineage>
        <taxon>Eukaryota</taxon>
        <taxon>Metazoa</taxon>
        <taxon>Ecdysozoa</taxon>
        <taxon>Nematoda</taxon>
        <taxon>Chromadorea</taxon>
        <taxon>Rhabditida</taxon>
        <taxon>Rhabditina</taxon>
        <taxon>Diplogasteromorpha</taxon>
        <taxon>Diplogasteroidea</taxon>
        <taxon>Neodiplogasteridae</taxon>
        <taxon>Pristionchus</taxon>
    </lineage>
</organism>
<dbReference type="AlphaFoldDB" id="A0AAN4ZLS1"/>
<gene>
    <name evidence="2" type="ORF">PMAYCL1PPCAC_10782</name>
</gene>
<protein>
    <submittedName>
        <fullName evidence="2">Uncharacterized protein</fullName>
    </submittedName>
</protein>
<evidence type="ECO:0000256" key="1">
    <source>
        <dbReference type="SAM" id="MobiDB-lite"/>
    </source>
</evidence>
<feature type="region of interest" description="Disordered" evidence="1">
    <location>
        <begin position="1"/>
        <end position="105"/>
    </location>
</feature>
<reference evidence="3" key="1">
    <citation type="submission" date="2022-10" db="EMBL/GenBank/DDBJ databases">
        <title>Genome assembly of Pristionchus species.</title>
        <authorList>
            <person name="Yoshida K."/>
            <person name="Sommer R.J."/>
        </authorList>
    </citation>
    <scope>NUCLEOTIDE SEQUENCE [LARGE SCALE GENOMIC DNA]</scope>
    <source>
        <strain evidence="3">RS5460</strain>
    </source>
</reference>